<dbReference type="InterPro" id="IPR001478">
    <property type="entry name" value="PDZ"/>
</dbReference>
<dbReference type="SUPFAM" id="SSF52096">
    <property type="entry name" value="ClpP/crotonase"/>
    <property type="match status" value="1"/>
</dbReference>
<evidence type="ECO:0000256" key="3">
    <source>
        <dbReference type="ARBA" id="ARBA00022801"/>
    </source>
</evidence>
<dbReference type="CDD" id="cd06782">
    <property type="entry name" value="cpPDZ_CPP-like"/>
    <property type="match status" value="1"/>
</dbReference>
<evidence type="ECO:0000256" key="5">
    <source>
        <dbReference type="RuleBase" id="RU004404"/>
    </source>
</evidence>
<dbReference type="Gene3D" id="3.90.226.10">
    <property type="entry name" value="2-enoyl-CoA Hydratase, Chain A, domain 1"/>
    <property type="match status" value="1"/>
</dbReference>
<evidence type="ECO:0000313" key="9">
    <source>
        <dbReference type="EMBL" id="OGY89039.1"/>
    </source>
</evidence>
<accession>A0A1G2BKK1</accession>
<dbReference type="SUPFAM" id="SSF50156">
    <property type="entry name" value="PDZ domain-like"/>
    <property type="match status" value="1"/>
</dbReference>
<keyword evidence="4 5" id="KW-0720">Serine protease</keyword>
<dbReference type="CDD" id="cd07560">
    <property type="entry name" value="Peptidase_S41_CPP"/>
    <property type="match status" value="1"/>
</dbReference>
<dbReference type="PANTHER" id="PTHR32060:SF30">
    <property type="entry name" value="CARBOXY-TERMINAL PROCESSING PROTEASE CTPA"/>
    <property type="match status" value="1"/>
</dbReference>
<comment type="similarity">
    <text evidence="1 5">Belongs to the peptidase S41A family.</text>
</comment>
<protein>
    <recommendedName>
        <fullName evidence="8">PDZ domain-containing protein</fullName>
    </recommendedName>
</protein>
<dbReference type="GO" id="GO:0007165">
    <property type="term" value="P:signal transduction"/>
    <property type="evidence" value="ECO:0007669"/>
    <property type="project" value="TreeGrafter"/>
</dbReference>
<evidence type="ECO:0000256" key="4">
    <source>
        <dbReference type="ARBA" id="ARBA00022825"/>
    </source>
</evidence>
<dbReference type="InterPro" id="IPR055210">
    <property type="entry name" value="CtpA/B_N"/>
</dbReference>
<dbReference type="GO" id="GO:0004175">
    <property type="term" value="F:endopeptidase activity"/>
    <property type="evidence" value="ECO:0007669"/>
    <property type="project" value="TreeGrafter"/>
</dbReference>
<dbReference type="InterPro" id="IPR036034">
    <property type="entry name" value="PDZ_sf"/>
</dbReference>
<dbReference type="InterPro" id="IPR041489">
    <property type="entry name" value="PDZ_6"/>
</dbReference>
<keyword evidence="7" id="KW-0472">Membrane</keyword>
<dbReference type="SMART" id="SM00245">
    <property type="entry name" value="TSPc"/>
    <property type="match status" value="1"/>
</dbReference>
<dbReference type="SMART" id="SM00228">
    <property type="entry name" value="PDZ"/>
    <property type="match status" value="1"/>
</dbReference>
<dbReference type="STRING" id="1798550.A2927_03235"/>
<evidence type="ECO:0000256" key="1">
    <source>
        <dbReference type="ARBA" id="ARBA00009179"/>
    </source>
</evidence>
<dbReference type="InterPro" id="IPR029045">
    <property type="entry name" value="ClpP/crotonase-like_dom_sf"/>
</dbReference>
<feature type="transmembrane region" description="Helical" evidence="7">
    <location>
        <begin position="23"/>
        <end position="45"/>
    </location>
</feature>
<dbReference type="GO" id="GO:0030288">
    <property type="term" value="C:outer membrane-bounded periplasmic space"/>
    <property type="evidence" value="ECO:0007669"/>
    <property type="project" value="TreeGrafter"/>
</dbReference>
<gene>
    <name evidence="9" type="ORF">A2927_03235</name>
</gene>
<dbReference type="Pfam" id="PF03572">
    <property type="entry name" value="Peptidase_S41"/>
    <property type="match status" value="1"/>
</dbReference>
<keyword evidence="3 5" id="KW-0378">Hydrolase</keyword>
<dbReference type="InterPro" id="IPR005151">
    <property type="entry name" value="Tail-specific_protease"/>
</dbReference>
<dbReference type="GO" id="GO:0008236">
    <property type="term" value="F:serine-type peptidase activity"/>
    <property type="evidence" value="ECO:0007669"/>
    <property type="project" value="UniProtKB-KW"/>
</dbReference>
<evidence type="ECO:0000256" key="7">
    <source>
        <dbReference type="SAM" id="Phobius"/>
    </source>
</evidence>
<evidence type="ECO:0000256" key="6">
    <source>
        <dbReference type="SAM" id="MobiDB-lite"/>
    </source>
</evidence>
<name>A0A1G2BKK1_9BACT</name>
<keyword evidence="7" id="KW-0812">Transmembrane</keyword>
<dbReference type="Gene3D" id="3.30.750.44">
    <property type="match status" value="1"/>
</dbReference>
<dbReference type="NCBIfam" id="TIGR00225">
    <property type="entry name" value="prc"/>
    <property type="match status" value="1"/>
</dbReference>
<dbReference type="FunFam" id="2.30.42.10:FF:000063">
    <property type="entry name" value="Peptidase, S41 family"/>
    <property type="match status" value="1"/>
</dbReference>
<dbReference type="Gene3D" id="2.30.42.10">
    <property type="match status" value="1"/>
</dbReference>
<feature type="domain" description="PDZ" evidence="8">
    <location>
        <begin position="130"/>
        <end position="212"/>
    </location>
</feature>
<dbReference type="Pfam" id="PF17820">
    <property type="entry name" value="PDZ_6"/>
    <property type="match status" value="1"/>
</dbReference>
<reference evidence="9 10" key="1">
    <citation type="journal article" date="2016" name="Nat. Commun.">
        <title>Thousands of microbial genomes shed light on interconnected biogeochemical processes in an aquifer system.</title>
        <authorList>
            <person name="Anantharaman K."/>
            <person name="Brown C.T."/>
            <person name="Hug L.A."/>
            <person name="Sharon I."/>
            <person name="Castelle C.J."/>
            <person name="Probst A.J."/>
            <person name="Thomas B.C."/>
            <person name="Singh A."/>
            <person name="Wilkins M.J."/>
            <person name="Karaoz U."/>
            <person name="Brodie E.L."/>
            <person name="Williams K.H."/>
            <person name="Hubbard S.S."/>
            <person name="Banfield J.F."/>
        </authorList>
    </citation>
    <scope>NUCLEOTIDE SEQUENCE [LARGE SCALE GENOMIC DNA]</scope>
</reference>
<dbReference type="AlphaFoldDB" id="A0A1G2BKK1"/>
<organism evidence="9 10">
    <name type="scientific">Candidatus Komeilibacteria bacterium RIFCSPLOWO2_01_FULL_45_10</name>
    <dbReference type="NCBI Taxonomy" id="1798550"/>
    <lineage>
        <taxon>Bacteria</taxon>
        <taxon>Candidatus Komeiliibacteriota</taxon>
    </lineage>
</organism>
<sequence length="429" mass="46424">MNEFTTTNLTSPGPLPVKGRPKIFLIGLVIILIVISLFVGIVIGLNKQIVGSAAGSDGANLGRVINTDTLPDYLTKDVNFKIFWKVWDIIKNKYIDHDAVTDAKLFYGALKGTVEALEDPYSVFLNPQSSKEFSEELEGKFEGIGAEIGIRKDRLTIIAPLADSPAQKAGLKALDRVAAIDDIDTTGLALDEAVKLIRGAKGTIVTLTVQREGRAELLKIAITRDTIKIKSVAVEYQDNIAYLKVSNFNADTTGGFLEAANDILSQSPKGIILDLRNNPGGYLDTAVEIAGYWVPEGEVVVKEEFSNPELNQEYRSAGTGQLKDFKTVVLINGGSASASEIVAGALQDFKLAAVVGETSFGKGSVQELENLSDGSSLKITIAHWLTPQGRLIEKNGIAPDVELKMTEEDYNNSRDPQLDKAKEIINQTE</sequence>
<evidence type="ECO:0000259" key="8">
    <source>
        <dbReference type="PROSITE" id="PS50106"/>
    </source>
</evidence>
<keyword evidence="7" id="KW-1133">Transmembrane helix</keyword>
<dbReference type="Proteomes" id="UP000178849">
    <property type="component" value="Unassembled WGS sequence"/>
</dbReference>
<dbReference type="InterPro" id="IPR004447">
    <property type="entry name" value="Peptidase_S41A"/>
</dbReference>
<comment type="caution">
    <text evidence="9">The sequence shown here is derived from an EMBL/GenBank/DDBJ whole genome shotgun (WGS) entry which is preliminary data.</text>
</comment>
<dbReference type="PANTHER" id="PTHR32060">
    <property type="entry name" value="TAIL-SPECIFIC PROTEASE"/>
    <property type="match status" value="1"/>
</dbReference>
<evidence type="ECO:0000313" key="10">
    <source>
        <dbReference type="Proteomes" id="UP000178849"/>
    </source>
</evidence>
<dbReference type="EMBL" id="MHKL01000029">
    <property type="protein sequence ID" value="OGY89039.1"/>
    <property type="molecule type" value="Genomic_DNA"/>
</dbReference>
<feature type="region of interest" description="Disordered" evidence="6">
    <location>
        <begin position="407"/>
        <end position="429"/>
    </location>
</feature>
<dbReference type="PROSITE" id="PS50106">
    <property type="entry name" value="PDZ"/>
    <property type="match status" value="1"/>
</dbReference>
<evidence type="ECO:0000256" key="2">
    <source>
        <dbReference type="ARBA" id="ARBA00022670"/>
    </source>
</evidence>
<proteinExistence type="inferred from homology"/>
<keyword evidence="2 5" id="KW-0645">Protease</keyword>
<dbReference type="GO" id="GO:0006508">
    <property type="term" value="P:proteolysis"/>
    <property type="evidence" value="ECO:0007669"/>
    <property type="project" value="UniProtKB-KW"/>
</dbReference>
<dbReference type="Pfam" id="PF22694">
    <property type="entry name" value="CtpB_N-like"/>
    <property type="match status" value="1"/>
</dbReference>